<evidence type="ECO:0000313" key="1">
    <source>
        <dbReference type="EMBL" id="OBA77538.1"/>
    </source>
</evidence>
<dbReference type="Proteomes" id="UP000093962">
    <property type="component" value="Unassembled WGS sequence"/>
</dbReference>
<organism evidence="1 2">
    <name type="scientific">Mycolicibacterium mucogenicum</name>
    <name type="common">Mycobacterium mucogenicum</name>
    <dbReference type="NCBI Taxonomy" id="56689"/>
    <lineage>
        <taxon>Bacteria</taxon>
        <taxon>Bacillati</taxon>
        <taxon>Actinomycetota</taxon>
        <taxon>Actinomycetes</taxon>
        <taxon>Mycobacteriales</taxon>
        <taxon>Mycobacteriaceae</taxon>
        <taxon>Mycolicibacterium</taxon>
    </lineage>
</organism>
<proteinExistence type="predicted"/>
<dbReference type="EMBL" id="LZSF01000277">
    <property type="protein sequence ID" value="OBA77538.1"/>
    <property type="molecule type" value="Genomic_DNA"/>
</dbReference>
<sequence>MVLTLVGGCQRAAQVGTEVAHGVHPVPVPVPKVAVPSGLPKPGHPDLPAVGVPAVVPPAGPLDQLLTRFANGSQEERVVKFAACTAMRKSTSSQRTTDQWRSQIYAAAPELAAGNLRRAVVDKAVDRVASALSATRDYGATYTRLCKF</sequence>
<protein>
    <submittedName>
        <fullName evidence="1">Uncharacterized protein</fullName>
    </submittedName>
</protein>
<evidence type="ECO:0000313" key="2">
    <source>
        <dbReference type="Proteomes" id="UP000093962"/>
    </source>
</evidence>
<gene>
    <name evidence="1" type="ORF">A5642_06055</name>
</gene>
<accession>A0A1A0LY61</accession>
<comment type="caution">
    <text evidence="1">The sequence shown here is derived from an EMBL/GenBank/DDBJ whole genome shotgun (WGS) entry which is preliminary data.</text>
</comment>
<name>A0A1A0LY61_MYCMU</name>
<dbReference type="AlphaFoldDB" id="A0A1A0LY61"/>
<reference evidence="1 2" key="1">
    <citation type="submission" date="2016-06" db="EMBL/GenBank/DDBJ databases">
        <authorList>
            <person name="Kjaerup R.B."/>
            <person name="Dalgaard T.S."/>
            <person name="Juul-Madsen H.R."/>
        </authorList>
    </citation>
    <scope>NUCLEOTIDE SEQUENCE [LARGE SCALE GENOMIC DNA]</scope>
    <source>
        <strain evidence="1 2">1199456.5</strain>
    </source>
</reference>